<protein>
    <recommendedName>
        <fullName evidence="1">Mediator of RNA polymerase II transcription subunit 18</fullName>
    </recommendedName>
    <alternativeName>
        <fullName evidence="1">Mediator complex subunit 18</fullName>
    </alternativeName>
</protein>
<keyword evidence="1" id="KW-0010">Activator</keyword>
<dbReference type="GO" id="GO:0006357">
    <property type="term" value="P:regulation of transcription by RNA polymerase II"/>
    <property type="evidence" value="ECO:0007669"/>
    <property type="project" value="InterPro"/>
</dbReference>
<evidence type="ECO:0000313" key="2">
    <source>
        <dbReference type="EMBL" id="KAK0741926.1"/>
    </source>
</evidence>
<dbReference type="Gene3D" id="2.40.320.10">
    <property type="entry name" value="Hypothetical Protein Pfu-838710-001"/>
    <property type="match status" value="1"/>
</dbReference>
<dbReference type="AlphaFoldDB" id="A0AA40EMA9"/>
<organism evidence="2 3">
    <name type="scientific">Apiosordaria backusii</name>
    <dbReference type="NCBI Taxonomy" id="314023"/>
    <lineage>
        <taxon>Eukaryota</taxon>
        <taxon>Fungi</taxon>
        <taxon>Dikarya</taxon>
        <taxon>Ascomycota</taxon>
        <taxon>Pezizomycotina</taxon>
        <taxon>Sordariomycetes</taxon>
        <taxon>Sordariomycetidae</taxon>
        <taxon>Sordariales</taxon>
        <taxon>Lasiosphaeriaceae</taxon>
        <taxon>Apiosordaria</taxon>
    </lineage>
</organism>
<dbReference type="InterPro" id="IPR019095">
    <property type="entry name" value="Mediator_Med18"/>
</dbReference>
<gene>
    <name evidence="1" type="primary">MED18</name>
    <name evidence="2" type="ORF">B0T21DRAFT_282158</name>
</gene>
<evidence type="ECO:0000313" key="3">
    <source>
        <dbReference type="Proteomes" id="UP001172159"/>
    </source>
</evidence>
<sequence length="255" mass="30010">MHELFLSSVVKEHEVPKVLALFGGFTEMRERHQFTRVQHFEPNPAVKGLATIKEFQKEPRLLNNPWLELHQILAKQPCTIQVRTRIVDSEIESAKKGEMVSVPDDRVRLLRWTELPDPPSQRLPPYITQRKTIEFVDPRMEKILVDNKFTRVSNIYEESYHWWQTDFTEFALIRTWIADDSLPADKIMNLSSTQPYAPFWMLYVRTLVESSPERMQQAQTQLEKVKDQFRGVLDFKVFDRRAMDTRILPVTGPAV</sequence>
<keyword evidence="3" id="KW-1185">Reference proteome</keyword>
<comment type="similarity">
    <text evidence="1">Belongs to the Mediator complex subunit 18 family.</text>
</comment>
<comment type="subcellular location">
    <subcellularLocation>
        <location evidence="1">Nucleus</location>
    </subcellularLocation>
</comment>
<dbReference type="EMBL" id="JAUKTV010000003">
    <property type="protein sequence ID" value="KAK0741926.1"/>
    <property type="molecule type" value="Genomic_DNA"/>
</dbReference>
<dbReference type="GO" id="GO:0016592">
    <property type="term" value="C:mediator complex"/>
    <property type="evidence" value="ECO:0007669"/>
    <property type="project" value="InterPro"/>
</dbReference>
<comment type="subunit">
    <text evidence="1">Component of the Mediator complex.</text>
</comment>
<evidence type="ECO:0000256" key="1">
    <source>
        <dbReference type="RuleBase" id="RU364150"/>
    </source>
</evidence>
<dbReference type="Proteomes" id="UP001172159">
    <property type="component" value="Unassembled WGS sequence"/>
</dbReference>
<comment type="function">
    <text evidence="1">Component of the Mediator complex, a coactivator involved in the regulated transcription of nearly all RNA polymerase II-dependent genes. Mediator functions as a bridge to convey information from gene-specific regulatory proteins to the basal RNA polymerase II transcription machinery. Mediator is recruited to promoters by direct interactions with regulatory proteins and serves as a scaffold for the assembly of a functional preinitiation complex with RNA polymerase II and the general transcription factors.</text>
</comment>
<accession>A0AA40EMA9</accession>
<proteinExistence type="inferred from homology"/>
<name>A0AA40EMA9_9PEZI</name>
<keyword evidence="1" id="KW-0804">Transcription</keyword>
<reference evidence="2" key="1">
    <citation type="submission" date="2023-06" db="EMBL/GenBank/DDBJ databases">
        <title>Genome-scale phylogeny and comparative genomics of the fungal order Sordariales.</title>
        <authorList>
            <consortium name="Lawrence Berkeley National Laboratory"/>
            <person name="Hensen N."/>
            <person name="Bonometti L."/>
            <person name="Westerberg I."/>
            <person name="Brannstrom I.O."/>
            <person name="Guillou S."/>
            <person name="Cros-Aarteil S."/>
            <person name="Calhoun S."/>
            <person name="Haridas S."/>
            <person name="Kuo A."/>
            <person name="Mondo S."/>
            <person name="Pangilinan J."/>
            <person name="Riley R."/>
            <person name="Labutti K."/>
            <person name="Andreopoulos B."/>
            <person name="Lipzen A."/>
            <person name="Chen C."/>
            <person name="Yanf M."/>
            <person name="Daum C."/>
            <person name="Ng V."/>
            <person name="Clum A."/>
            <person name="Steindorff A."/>
            <person name="Ohm R."/>
            <person name="Martin F."/>
            <person name="Silar P."/>
            <person name="Natvig D."/>
            <person name="Lalanne C."/>
            <person name="Gautier V."/>
            <person name="Ament-Velasquez S.L."/>
            <person name="Kruys A."/>
            <person name="Hutchinson M.I."/>
            <person name="Powell A.J."/>
            <person name="Barry K."/>
            <person name="Miller A.N."/>
            <person name="Grigoriev I.V."/>
            <person name="Debuchy R."/>
            <person name="Gladieux P."/>
            <person name="Thoren M.H."/>
            <person name="Johannesson H."/>
        </authorList>
    </citation>
    <scope>NUCLEOTIDE SEQUENCE</scope>
    <source>
        <strain evidence="2">CBS 540.89</strain>
    </source>
</reference>
<comment type="caution">
    <text evidence="2">The sequence shown here is derived from an EMBL/GenBank/DDBJ whole genome shotgun (WGS) entry which is preliminary data.</text>
</comment>
<dbReference type="Pfam" id="PF09637">
    <property type="entry name" value="Med18"/>
    <property type="match status" value="1"/>
</dbReference>
<keyword evidence="1" id="KW-0805">Transcription regulation</keyword>
<dbReference type="GO" id="GO:0003712">
    <property type="term" value="F:transcription coregulator activity"/>
    <property type="evidence" value="ECO:0007669"/>
    <property type="project" value="InterPro"/>
</dbReference>
<keyword evidence="1" id="KW-0539">Nucleus</keyword>